<name>A0AAW4GE74_9GAMM</name>
<reference evidence="4" key="1">
    <citation type="submission" date="2021-01" db="EMBL/GenBank/DDBJ databases">
        <title>Stenotrophomonas maltophilia.</title>
        <authorList>
            <person name="Yu Y."/>
        </authorList>
    </citation>
    <scope>NUCLEOTIDE SEQUENCE [LARGE SCALE GENOMIC DNA]</scope>
    <source>
        <strain evidence="4">As-6</strain>
    </source>
</reference>
<evidence type="ECO:0000259" key="1">
    <source>
        <dbReference type="Pfam" id="PF13304"/>
    </source>
</evidence>
<evidence type="ECO:0000313" key="5">
    <source>
        <dbReference type="Proteomes" id="UP000784064"/>
    </source>
</evidence>
<evidence type="ECO:0000313" key="4">
    <source>
        <dbReference type="Proteomes" id="UP000749453"/>
    </source>
</evidence>
<dbReference type="Proteomes" id="UP000784064">
    <property type="component" value="Unassembled WGS sequence"/>
</dbReference>
<feature type="domain" description="ATPase AAA-type core" evidence="1">
    <location>
        <begin position="212"/>
        <end position="356"/>
    </location>
</feature>
<proteinExistence type="predicted"/>
<dbReference type="Gene3D" id="3.40.50.300">
    <property type="entry name" value="P-loop containing nucleotide triphosphate hydrolases"/>
    <property type="match status" value="1"/>
</dbReference>
<reference evidence="2" key="2">
    <citation type="submission" date="2021-01" db="EMBL/GenBank/DDBJ databases">
        <authorList>
            <person name="Yu Y."/>
        </authorList>
    </citation>
    <scope>NUCLEOTIDE SEQUENCE</scope>
    <source>
        <strain evidence="2">As-5</strain>
        <strain evidence="3">As-6</strain>
    </source>
</reference>
<dbReference type="PANTHER" id="PTHR43581">
    <property type="entry name" value="ATP/GTP PHOSPHATASE"/>
    <property type="match status" value="1"/>
</dbReference>
<dbReference type="InterPro" id="IPR051396">
    <property type="entry name" value="Bact_Antivir_Def_Nuclease"/>
</dbReference>
<evidence type="ECO:0000313" key="2">
    <source>
        <dbReference type="EMBL" id="MBM9912573.1"/>
    </source>
</evidence>
<dbReference type="InterPro" id="IPR027417">
    <property type="entry name" value="P-loop_NTPase"/>
</dbReference>
<dbReference type="RefSeq" id="WP_205406328.1">
    <property type="nucleotide sequence ID" value="NZ_JAFFTA010000003.1"/>
</dbReference>
<dbReference type="Pfam" id="PF13304">
    <property type="entry name" value="AAA_21"/>
    <property type="match status" value="1"/>
</dbReference>
<accession>A0AAW4GE74</accession>
<dbReference type="AlphaFoldDB" id="A0AAW4GE74"/>
<dbReference type="PANTHER" id="PTHR43581:SF2">
    <property type="entry name" value="EXCINUCLEASE ATPASE SUBUNIT"/>
    <property type="match status" value="1"/>
</dbReference>
<evidence type="ECO:0000313" key="3">
    <source>
        <dbReference type="EMBL" id="MBM9938371.1"/>
    </source>
</evidence>
<gene>
    <name evidence="2" type="ORF">JJW18_03665</name>
    <name evidence="3" type="ORF">JJW19_09470</name>
</gene>
<dbReference type="EMBL" id="JAFFTB010000014">
    <property type="protein sequence ID" value="MBM9938371.1"/>
    <property type="molecule type" value="Genomic_DNA"/>
</dbReference>
<comment type="caution">
    <text evidence="2">The sequence shown here is derived from an EMBL/GenBank/DDBJ whole genome shotgun (WGS) entry which is preliminary data.</text>
</comment>
<organism evidence="2 5">
    <name type="scientific">Stenotrophomonas lactitubi</name>
    <dbReference type="NCBI Taxonomy" id="2045214"/>
    <lineage>
        <taxon>Bacteria</taxon>
        <taxon>Pseudomonadati</taxon>
        <taxon>Pseudomonadota</taxon>
        <taxon>Gammaproteobacteria</taxon>
        <taxon>Lysobacterales</taxon>
        <taxon>Lysobacteraceae</taxon>
        <taxon>Stenotrophomonas</taxon>
    </lineage>
</organism>
<dbReference type="SUPFAM" id="SSF52540">
    <property type="entry name" value="P-loop containing nucleoside triphosphate hydrolases"/>
    <property type="match status" value="1"/>
</dbReference>
<dbReference type="GO" id="GO:0016887">
    <property type="term" value="F:ATP hydrolysis activity"/>
    <property type="evidence" value="ECO:0007669"/>
    <property type="project" value="InterPro"/>
</dbReference>
<dbReference type="GO" id="GO:0005524">
    <property type="term" value="F:ATP binding"/>
    <property type="evidence" value="ECO:0007669"/>
    <property type="project" value="InterPro"/>
</dbReference>
<dbReference type="Proteomes" id="UP000749453">
    <property type="component" value="Unassembled WGS sequence"/>
</dbReference>
<keyword evidence="4" id="KW-1185">Reference proteome</keyword>
<sequence length="471" mass="51785">MEIRIPTSEFILMIIALTTEGFGFQRRLQVVSRRDYRDGWITVFIAENGCKKSLLLRCLAEHAMGRRTRESGLVGRIEPAVRRPHRVIALSGTPLDRFPRVGTTDLKSRRKRISAANSFVYIGPRASNGMAGIGQSERSFVGSLIANRADLMGRSENLNRAFSFVGLVPSVAIYLEIAQRIDSESFVDGLHQYIEELSAAGLGRNSEVVELRRALSRFGSAGALSIVASKLRASIERGAAQIIFSDGSLSVDRGLSIALLELLMRSGALEISRTEFNRKSDGVRISGDHLSSGQWSWLGTFGGLALEIREETLILVDEPENSLHPKWQRSFIPELREIVSGYAGGQVVAATHSPLIASGISPDWGQVRTLSRGDRSNSVVKSQPLLNVFGWNSSDVYDEIFGLDSSRSPDFLKEINAVLAVIAAHDPISKVAMGDLRKKLRSLSNSLPDFDPMKNILIGSIKRVEELGRKK</sequence>
<protein>
    <submittedName>
        <fullName evidence="2">AAA family ATPase</fullName>
    </submittedName>
</protein>
<dbReference type="InterPro" id="IPR003959">
    <property type="entry name" value="ATPase_AAA_core"/>
</dbReference>
<dbReference type="EMBL" id="JAFFTA010000003">
    <property type="protein sequence ID" value="MBM9912573.1"/>
    <property type="molecule type" value="Genomic_DNA"/>
</dbReference>